<keyword evidence="4 9" id="KW-0413">Isomerase</keyword>
<dbReference type="InterPro" id="IPR055390">
    <property type="entry name" value="AraA_central"/>
</dbReference>
<dbReference type="Pfam" id="PF24856">
    <property type="entry name" value="AraA_central"/>
    <property type="match status" value="1"/>
</dbReference>
<evidence type="ECO:0000256" key="3">
    <source>
        <dbReference type="ARBA" id="ARBA00023211"/>
    </source>
</evidence>
<dbReference type="Gene3D" id="3.40.50.10940">
    <property type="match status" value="1"/>
</dbReference>
<dbReference type="NCBIfam" id="NF002795">
    <property type="entry name" value="PRK02929.1"/>
    <property type="match status" value="1"/>
</dbReference>
<keyword evidence="2" id="KW-0054">Arabinose catabolism</keyword>
<dbReference type="InterPro" id="IPR004216">
    <property type="entry name" value="Fuc/Ara_isomerase_C"/>
</dbReference>
<evidence type="ECO:0000256" key="4">
    <source>
        <dbReference type="ARBA" id="ARBA00023235"/>
    </source>
</evidence>
<feature type="domain" description="L-arabinose isomerase N-terminal" evidence="6">
    <location>
        <begin position="7"/>
        <end position="173"/>
    </location>
</feature>
<dbReference type="GO" id="GO:0046872">
    <property type="term" value="F:metal ion binding"/>
    <property type="evidence" value="ECO:0007669"/>
    <property type="project" value="UniProtKB-KW"/>
</dbReference>
<dbReference type="InterPro" id="IPR003762">
    <property type="entry name" value="Lara_isomerase"/>
</dbReference>
<dbReference type="InterPro" id="IPR055389">
    <property type="entry name" value="AraA_N"/>
</dbReference>
<proteinExistence type="predicted"/>
<dbReference type="SUPFAM" id="SSF50443">
    <property type="entry name" value="FucI/AraA C-terminal domain-like"/>
    <property type="match status" value="1"/>
</dbReference>
<protein>
    <submittedName>
        <fullName evidence="9">L-arabinose isomerase</fullName>
    </submittedName>
</protein>
<dbReference type="Pfam" id="PF11762">
    <property type="entry name" value="Arabinose_Iso_C"/>
    <property type="match status" value="1"/>
</dbReference>
<evidence type="ECO:0000256" key="1">
    <source>
        <dbReference type="ARBA" id="ARBA00022723"/>
    </source>
</evidence>
<dbReference type="AlphaFoldDB" id="A0A5A5U038"/>
<dbReference type="OMA" id="LMEDYTY"/>
<evidence type="ECO:0000256" key="5">
    <source>
        <dbReference type="ARBA" id="ARBA00023277"/>
    </source>
</evidence>
<dbReference type="Proteomes" id="UP000323274">
    <property type="component" value="Unassembled WGS sequence"/>
</dbReference>
<feature type="domain" description="L-arabinose isomerase C-terminal" evidence="7">
    <location>
        <begin position="327"/>
        <end position="468"/>
    </location>
</feature>
<dbReference type="SUPFAM" id="SSF53743">
    <property type="entry name" value="FucI/AraA N-terminal and middle domains"/>
    <property type="match status" value="1"/>
</dbReference>
<dbReference type="PIRSF" id="PIRSF001478">
    <property type="entry name" value="L-ara_isomerase"/>
    <property type="match status" value="1"/>
</dbReference>
<dbReference type="Pfam" id="PF02610">
    <property type="entry name" value="AraA_N"/>
    <property type="match status" value="1"/>
</dbReference>
<dbReference type="PANTHER" id="PTHR38464:SF1">
    <property type="entry name" value="L-ARABINOSE ISOMERASE"/>
    <property type="match status" value="1"/>
</dbReference>
<name>A0A5A5U038_LEUCI</name>
<dbReference type="RefSeq" id="WP_004907886.1">
    <property type="nucleotide sequence ID" value="NZ_BJJW01000002.1"/>
</dbReference>
<evidence type="ECO:0000313" key="9">
    <source>
        <dbReference type="EMBL" id="GDZ83265.1"/>
    </source>
</evidence>
<dbReference type="GO" id="GO:0019569">
    <property type="term" value="P:L-arabinose catabolic process to D-xylulose 5-phosphate"/>
    <property type="evidence" value="ECO:0007669"/>
    <property type="project" value="TreeGrafter"/>
</dbReference>
<evidence type="ECO:0000259" key="6">
    <source>
        <dbReference type="Pfam" id="PF02610"/>
    </source>
</evidence>
<evidence type="ECO:0000259" key="7">
    <source>
        <dbReference type="Pfam" id="PF11762"/>
    </source>
</evidence>
<dbReference type="InterPro" id="IPR024664">
    <property type="entry name" value="Ara_Isoase_C"/>
</dbReference>
<dbReference type="GO" id="GO:0008733">
    <property type="term" value="F:L-arabinose isomerase activity"/>
    <property type="evidence" value="ECO:0007669"/>
    <property type="project" value="InterPro"/>
</dbReference>
<keyword evidence="3" id="KW-0464">Manganese</keyword>
<feature type="domain" description="L-arabinose isomerase central" evidence="8">
    <location>
        <begin position="177"/>
        <end position="323"/>
    </location>
</feature>
<dbReference type="EMBL" id="BJJW01000002">
    <property type="protein sequence ID" value="GDZ83265.1"/>
    <property type="molecule type" value="Genomic_DNA"/>
</dbReference>
<reference evidence="9 10" key="1">
    <citation type="submission" date="2019-04" db="EMBL/GenBank/DDBJ databases">
        <title>A pseudo-fructophilic Leuconostoc citreum strain F192-5 isolated from peel of satsuma mandarin: the first report for isolation and characterization of strain-dependent fructophilic-like characteristics.</title>
        <authorList>
            <person name="Maeno S."/>
            <person name="Tanizawa Y."/>
            <person name="Kajikawa A."/>
            <person name="Kanesaki Y."/>
            <person name="Kubota E."/>
            <person name="Arita M."/>
            <person name="Leon D."/>
            <person name="Endo A."/>
        </authorList>
    </citation>
    <scope>NUCLEOTIDE SEQUENCE [LARGE SCALE GENOMIC DNA]</scope>
    <source>
        <strain evidence="9 10">F192-5</strain>
    </source>
</reference>
<accession>A0A5A5U038</accession>
<evidence type="ECO:0000313" key="10">
    <source>
        <dbReference type="Proteomes" id="UP000323274"/>
    </source>
</evidence>
<dbReference type="PANTHER" id="PTHR38464">
    <property type="entry name" value="L-ARABINOSE ISOMERASE"/>
    <property type="match status" value="1"/>
</dbReference>
<sequence length="474" mass="52819">MSNVKEYKFWFVTGSQFLYGPEVLEQVAADSKKLVAALNDSGKLPYPVEFKTVGVTAENITETMKAANYDDSVAGIITWAHTFSPAKNWIRGTQLLNKPLLHLATQMLDKIPYDTIDFDYMNLNQSAHGDREYAFINARLRLNNKIIFGHWGDPAIQEQIGKWMSVAVAYNESFKIKIVTFADKMRNVAVTDGDKIEAQIKLGWTVDYWGVGDLVAYVDAIDSHTIDDLYTALQDKYDFVRGDNDAAKYEHHVKYQLREYLAIKQFMDEKGYSGFTTNFEDLVGLEQLPGLAVQLLMADGYGFAGEGDWKTAALTRLLKIVGHNQATAFMEDYTLDLRKGHEAILGSHMLEVDPTIASDKPRIEVHPLDIGGKADPARLVFTGRTGDAVDVTLADYGDEFKLISYDVTGNKPEAETPYLPVAKQLWTPKAGLKAGAEGWLTVGGGHHTTLSFAVDSEQLRDLANMFGLTYVNIQ</sequence>
<keyword evidence="1" id="KW-0479">Metal-binding</keyword>
<gene>
    <name evidence="9" type="primary">araA</name>
    <name evidence="9" type="ORF">LCIT_05070</name>
</gene>
<comment type="caution">
    <text evidence="9">The sequence shown here is derived from an EMBL/GenBank/DDBJ whole genome shotgun (WGS) entry which is preliminary data.</text>
</comment>
<dbReference type="InterPro" id="IPR009015">
    <property type="entry name" value="Fucose_isomerase_N/cen_sf"/>
</dbReference>
<keyword evidence="5" id="KW-0119">Carbohydrate metabolism</keyword>
<dbReference type="InterPro" id="IPR038583">
    <property type="entry name" value="AraA_N_sf"/>
</dbReference>
<organism evidence="9 10">
    <name type="scientific">Leuconostoc citreum</name>
    <dbReference type="NCBI Taxonomy" id="33964"/>
    <lineage>
        <taxon>Bacteria</taxon>
        <taxon>Bacillati</taxon>
        <taxon>Bacillota</taxon>
        <taxon>Bacilli</taxon>
        <taxon>Lactobacillales</taxon>
        <taxon>Lactobacillaceae</taxon>
        <taxon>Leuconostoc</taxon>
    </lineage>
</organism>
<evidence type="ECO:0000259" key="8">
    <source>
        <dbReference type="Pfam" id="PF24856"/>
    </source>
</evidence>
<evidence type="ECO:0000256" key="2">
    <source>
        <dbReference type="ARBA" id="ARBA00022935"/>
    </source>
</evidence>
<dbReference type="GO" id="GO:0005829">
    <property type="term" value="C:cytosol"/>
    <property type="evidence" value="ECO:0007669"/>
    <property type="project" value="TreeGrafter"/>
</dbReference>